<protein>
    <submittedName>
        <fullName evidence="3">Uncharacterized protein</fullName>
    </submittedName>
</protein>
<feature type="region of interest" description="Disordered" evidence="2">
    <location>
        <begin position="1"/>
        <end position="21"/>
    </location>
</feature>
<dbReference type="AlphaFoldDB" id="A0AAD3CT32"/>
<reference evidence="3 4" key="1">
    <citation type="journal article" date="2021" name="Sci. Rep.">
        <title>The genome of the diatom Chaetoceros tenuissimus carries an ancient integrated fragment of an extant virus.</title>
        <authorList>
            <person name="Hongo Y."/>
            <person name="Kimura K."/>
            <person name="Takaki Y."/>
            <person name="Yoshida Y."/>
            <person name="Baba S."/>
            <person name="Kobayashi G."/>
            <person name="Nagasaki K."/>
            <person name="Hano T."/>
            <person name="Tomaru Y."/>
        </authorList>
    </citation>
    <scope>NUCLEOTIDE SEQUENCE [LARGE SCALE GENOMIC DNA]</scope>
    <source>
        <strain evidence="3 4">NIES-3715</strain>
    </source>
</reference>
<gene>
    <name evidence="3" type="ORF">CTEN210_08178</name>
</gene>
<evidence type="ECO:0000313" key="4">
    <source>
        <dbReference type="Proteomes" id="UP001054902"/>
    </source>
</evidence>
<organism evidence="3 4">
    <name type="scientific">Chaetoceros tenuissimus</name>
    <dbReference type="NCBI Taxonomy" id="426638"/>
    <lineage>
        <taxon>Eukaryota</taxon>
        <taxon>Sar</taxon>
        <taxon>Stramenopiles</taxon>
        <taxon>Ochrophyta</taxon>
        <taxon>Bacillariophyta</taxon>
        <taxon>Coscinodiscophyceae</taxon>
        <taxon>Chaetocerotophycidae</taxon>
        <taxon>Chaetocerotales</taxon>
        <taxon>Chaetocerotaceae</taxon>
        <taxon>Chaetoceros</taxon>
    </lineage>
</organism>
<dbReference type="EMBL" id="BLLK01000045">
    <property type="protein sequence ID" value="GFH51702.1"/>
    <property type="molecule type" value="Genomic_DNA"/>
</dbReference>
<feature type="region of interest" description="Disordered" evidence="2">
    <location>
        <begin position="120"/>
        <end position="146"/>
    </location>
</feature>
<feature type="compositionally biased region" description="Low complexity" evidence="2">
    <location>
        <begin position="125"/>
        <end position="136"/>
    </location>
</feature>
<sequence length="246" mass="28071">MNVPCTKGTSKEQLLRKGRPRALSECTTSDEVWNATSLGSNKTRLNEVLHEATKRTVQKNSIVYLTSDFSGHIDQINNIEDIIRKKKHLREKLLCEVSVLRKELDKRASSKEGTMDFLMRRHSLQRQSSTRSSISSKEYPQELTMPSTACKEVKSLHDTKDRRRNSLESGNKRFLVINSNSTKLCPSAVQEPNTSFDFEKEKNVTRNNGASDTHQSIDITAKQIALVSIEEKIHELEEELAEHFKI</sequence>
<feature type="coiled-coil region" evidence="1">
    <location>
        <begin position="219"/>
        <end position="246"/>
    </location>
</feature>
<comment type="caution">
    <text evidence="3">The sequence shown here is derived from an EMBL/GenBank/DDBJ whole genome shotgun (WGS) entry which is preliminary data.</text>
</comment>
<evidence type="ECO:0000256" key="2">
    <source>
        <dbReference type="SAM" id="MobiDB-lite"/>
    </source>
</evidence>
<accession>A0AAD3CT32</accession>
<proteinExistence type="predicted"/>
<name>A0AAD3CT32_9STRA</name>
<dbReference type="Proteomes" id="UP001054902">
    <property type="component" value="Unassembled WGS sequence"/>
</dbReference>
<evidence type="ECO:0000313" key="3">
    <source>
        <dbReference type="EMBL" id="GFH51702.1"/>
    </source>
</evidence>
<keyword evidence="4" id="KW-1185">Reference proteome</keyword>
<keyword evidence="1" id="KW-0175">Coiled coil</keyword>
<evidence type="ECO:0000256" key="1">
    <source>
        <dbReference type="SAM" id="Coils"/>
    </source>
</evidence>